<keyword evidence="2" id="KW-1185">Reference proteome</keyword>
<accession>A0ACB9RBU2</accession>
<proteinExistence type="predicted"/>
<evidence type="ECO:0000313" key="2">
    <source>
        <dbReference type="Proteomes" id="UP001057402"/>
    </source>
</evidence>
<evidence type="ECO:0000313" key="1">
    <source>
        <dbReference type="EMBL" id="KAI4375932.1"/>
    </source>
</evidence>
<protein>
    <submittedName>
        <fullName evidence="1">Uncharacterized protein</fullName>
    </submittedName>
</protein>
<sequence>MLTCAGGRAASLSSLPAESPCKPHADSPAAVPIISGEVKASSAIMKLWRSTRVPLPLAASSRTPSIPPVSPPFYTTQTTVNELETGEDGLSELMSNIVKDHSALSKNLCAAYLRKLCDEGTLASGTRLLQFIHDNDMVLGQKVYVNLLKTAAKRGDLALTCGIFKHLLRVAPDSLSSAILLEVAKAFAKEPDRFQLLGFVKEVSESTFPKSTPVLNRIIYAFADCGQVDKAILIFDYIGNLKCKPDLVTYNIMLDALGRAGRIDELLHMFALMKEASVVPDVISYNTLINGLRKMGRLDTCLMILREMEERCVASDLLTYTALIECFGRTGNVDVSLRLLREMKQKQIRPSVYIYRSLISNLKRMGKVELAMEMFNELKSSDVELARPEDFKRNKR</sequence>
<comment type="caution">
    <text evidence="1">The sequence shown here is derived from an EMBL/GenBank/DDBJ whole genome shotgun (WGS) entry which is preliminary data.</text>
</comment>
<name>A0ACB9RBU2_9MYRT</name>
<dbReference type="EMBL" id="CM042883">
    <property type="protein sequence ID" value="KAI4375932.1"/>
    <property type="molecule type" value="Genomic_DNA"/>
</dbReference>
<gene>
    <name evidence="1" type="ORF">MLD38_013744</name>
</gene>
<dbReference type="Proteomes" id="UP001057402">
    <property type="component" value="Chromosome 4"/>
</dbReference>
<organism evidence="1 2">
    <name type="scientific">Melastoma candidum</name>
    <dbReference type="NCBI Taxonomy" id="119954"/>
    <lineage>
        <taxon>Eukaryota</taxon>
        <taxon>Viridiplantae</taxon>
        <taxon>Streptophyta</taxon>
        <taxon>Embryophyta</taxon>
        <taxon>Tracheophyta</taxon>
        <taxon>Spermatophyta</taxon>
        <taxon>Magnoliopsida</taxon>
        <taxon>eudicotyledons</taxon>
        <taxon>Gunneridae</taxon>
        <taxon>Pentapetalae</taxon>
        <taxon>rosids</taxon>
        <taxon>malvids</taxon>
        <taxon>Myrtales</taxon>
        <taxon>Melastomataceae</taxon>
        <taxon>Melastomatoideae</taxon>
        <taxon>Melastomateae</taxon>
        <taxon>Melastoma</taxon>
    </lineage>
</organism>
<reference evidence="2" key="1">
    <citation type="journal article" date="2023" name="Front. Plant Sci.">
        <title>Chromosomal-level genome assembly of Melastoma candidum provides insights into trichome evolution.</title>
        <authorList>
            <person name="Zhong Y."/>
            <person name="Wu W."/>
            <person name="Sun C."/>
            <person name="Zou P."/>
            <person name="Liu Y."/>
            <person name="Dai S."/>
            <person name="Zhou R."/>
        </authorList>
    </citation>
    <scope>NUCLEOTIDE SEQUENCE [LARGE SCALE GENOMIC DNA]</scope>
</reference>